<dbReference type="InterPro" id="IPR011990">
    <property type="entry name" value="TPR-like_helical_dom_sf"/>
</dbReference>
<dbReference type="SMART" id="SM00671">
    <property type="entry name" value="SEL1"/>
    <property type="match status" value="3"/>
</dbReference>
<dbReference type="PANTHER" id="PTHR11102:SF160">
    <property type="entry name" value="ERAD-ASSOCIATED E3 UBIQUITIN-PROTEIN LIGASE COMPONENT HRD3"/>
    <property type="match status" value="1"/>
</dbReference>
<dbReference type="InterPro" id="IPR050767">
    <property type="entry name" value="Sel1_AlgK"/>
</dbReference>
<gene>
    <name evidence="1" type="ORF">AYR66_16910</name>
</gene>
<dbReference type="InterPro" id="IPR006597">
    <property type="entry name" value="Sel1-like"/>
</dbReference>
<evidence type="ECO:0000313" key="2">
    <source>
        <dbReference type="Proteomes" id="UP000197535"/>
    </source>
</evidence>
<protein>
    <recommendedName>
        <fullName evidence="3">Sel1 repeat protein</fullName>
    </recommendedName>
</protein>
<accession>A0A254TE21</accession>
<dbReference type="Proteomes" id="UP000197535">
    <property type="component" value="Unassembled WGS sequence"/>
</dbReference>
<name>A0A254TE21_9BURK</name>
<sequence length="152" mass="16664">MAEDHDKAIKMWQMGNVVDAMTQFTANAEKGYAPSQVWLATLMDQAQQDEDAVKWFQKAAEQGNAAGEYGLGLMYGKGEGVKQDNAKALEYITRAAEKDHIDAVTALVGIYTKGGLGVEPNAEKGEFWTAKAAALAPREEQKQEAAKKKRRK</sequence>
<keyword evidence="2" id="KW-1185">Reference proteome</keyword>
<dbReference type="EMBL" id="LSTO01000001">
    <property type="protein sequence ID" value="OWW20901.1"/>
    <property type="molecule type" value="Genomic_DNA"/>
</dbReference>
<dbReference type="Pfam" id="PF08238">
    <property type="entry name" value="Sel1"/>
    <property type="match status" value="3"/>
</dbReference>
<evidence type="ECO:0000313" key="1">
    <source>
        <dbReference type="EMBL" id="OWW20901.1"/>
    </source>
</evidence>
<reference evidence="1 2" key="1">
    <citation type="submission" date="2016-02" db="EMBL/GenBank/DDBJ databases">
        <authorList>
            <person name="Wen L."/>
            <person name="He K."/>
            <person name="Yang H."/>
        </authorList>
    </citation>
    <scope>NUCLEOTIDE SEQUENCE [LARGE SCALE GENOMIC DNA]</scope>
    <source>
        <strain evidence="1 2">TSA40</strain>
    </source>
</reference>
<dbReference type="SUPFAM" id="SSF81901">
    <property type="entry name" value="HCP-like"/>
    <property type="match status" value="1"/>
</dbReference>
<dbReference type="Gene3D" id="1.25.40.10">
    <property type="entry name" value="Tetratricopeptide repeat domain"/>
    <property type="match status" value="1"/>
</dbReference>
<dbReference type="PANTHER" id="PTHR11102">
    <property type="entry name" value="SEL-1-LIKE PROTEIN"/>
    <property type="match status" value="1"/>
</dbReference>
<proteinExistence type="predicted"/>
<evidence type="ECO:0008006" key="3">
    <source>
        <dbReference type="Google" id="ProtNLM"/>
    </source>
</evidence>
<comment type="caution">
    <text evidence="1">The sequence shown here is derived from an EMBL/GenBank/DDBJ whole genome shotgun (WGS) entry which is preliminary data.</text>
</comment>
<dbReference type="AlphaFoldDB" id="A0A254TE21"/>
<organism evidence="1 2">
    <name type="scientific">Noviherbaspirillum denitrificans</name>
    <dbReference type="NCBI Taxonomy" id="1968433"/>
    <lineage>
        <taxon>Bacteria</taxon>
        <taxon>Pseudomonadati</taxon>
        <taxon>Pseudomonadota</taxon>
        <taxon>Betaproteobacteria</taxon>
        <taxon>Burkholderiales</taxon>
        <taxon>Oxalobacteraceae</taxon>
        <taxon>Noviherbaspirillum</taxon>
    </lineage>
</organism>